<protein>
    <recommendedName>
        <fullName evidence="5">Ubiquitin-like protease family profile domain-containing protein</fullName>
    </recommendedName>
</protein>
<dbReference type="AlphaFoldDB" id="A0AAD7MT53"/>
<proteinExistence type="inferred from homology"/>
<feature type="compositionally biased region" description="Basic and acidic residues" evidence="4">
    <location>
        <begin position="567"/>
        <end position="578"/>
    </location>
</feature>
<feature type="region of interest" description="Disordered" evidence="4">
    <location>
        <begin position="599"/>
        <end position="815"/>
    </location>
</feature>
<feature type="compositionally biased region" description="Acidic residues" evidence="4">
    <location>
        <begin position="1099"/>
        <end position="1112"/>
    </location>
</feature>
<feature type="compositionally biased region" description="Low complexity" evidence="4">
    <location>
        <begin position="758"/>
        <end position="775"/>
    </location>
</feature>
<dbReference type="SUPFAM" id="SSF54001">
    <property type="entry name" value="Cysteine proteinases"/>
    <property type="match status" value="1"/>
</dbReference>
<feature type="compositionally biased region" description="Acidic residues" evidence="4">
    <location>
        <begin position="679"/>
        <end position="701"/>
    </location>
</feature>
<evidence type="ECO:0000256" key="4">
    <source>
        <dbReference type="SAM" id="MobiDB-lite"/>
    </source>
</evidence>
<evidence type="ECO:0000259" key="5">
    <source>
        <dbReference type="PROSITE" id="PS50600"/>
    </source>
</evidence>
<reference evidence="6" key="1">
    <citation type="submission" date="2023-03" db="EMBL/GenBank/DDBJ databases">
        <title>Massive genome expansion in bonnet fungi (Mycena s.s.) driven by repeated elements and novel gene families across ecological guilds.</title>
        <authorList>
            <consortium name="Lawrence Berkeley National Laboratory"/>
            <person name="Harder C.B."/>
            <person name="Miyauchi S."/>
            <person name="Viragh M."/>
            <person name="Kuo A."/>
            <person name="Thoen E."/>
            <person name="Andreopoulos B."/>
            <person name="Lu D."/>
            <person name="Skrede I."/>
            <person name="Drula E."/>
            <person name="Henrissat B."/>
            <person name="Morin E."/>
            <person name="Kohler A."/>
            <person name="Barry K."/>
            <person name="LaButti K."/>
            <person name="Morin E."/>
            <person name="Salamov A."/>
            <person name="Lipzen A."/>
            <person name="Mereny Z."/>
            <person name="Hegedus B."/>
            <person name="Baldrian P."/>
            <person name="Stursova M."/>
            <person name="Weitz H."/>
            <person name="Taylor A."/>
            <person name="Grigoriev I.V."/>
            <person name="Nagy L.G."/>
            <person name="Martin F."/>
            <person name="Kauserud H."/>
        </authorList>
    </citation>
    <scope>NUCLEOTIDE SEQUENCE</scope>
    <source>
        <strain evidence="6">CBHHK182m</strain>
    </source>
</reference>
<evidence type="ECO:0000256" key="2">
    <source>
        <dbReference type="ARBA" id="ARBA00022670"/>
    </source>
</evidence>
<dbReference type="GO" id="GO:0019783">
    <property type="term" value="F:ubiquitin-like protein peptidase activity"/>
    <property type="evidence" value="ECO:0007669"/>
    <property type="project" value="UniProtKB-ARBA"/>
</dbReference>
<dbReference type="GO" id="GO:0006508">
    <property type="term" value="P:proteolysis"/>
    <property type="evidence" value="ECO:0007669"/>
    <property type="project" value="UniProtKB-KW"/>
</dbReference>
<dbReference type="EMBL" id="JARKIB010000157">
    <property type="protein sequence ID" value="KAJ7730818.1"/>
    <property type="molecule type" value="Genomic_DNA"/>
</dbReference>
<evidence type="ECO:0000313" key="7">
    <source>
        <dbReference type="Proteomes" id="UP001215598"/>
    </source>
</evidence>
<feature type="compositionally biased region" description="Acidic residues" evidence="4">
    <location>
        <begin position="776"/>
        <end position="787"/>
    </location>
</feature>
<evidence type="ECO:0000256" key="1">
    <source>
        <dbReference type="ARBA" id="ARBA00005234"/>
    </source>
</evidence>
<dbReference type="InterPro" id="IPR038765">
    <property type="entry name" value="Papain-like_cys_pep_sf"/>
</dbReference>
<feature type="region of interest" description="Disordered" evidence="4">
    <location>
        <begin position="915"/>
        <end position="944"/>
    </location>
</feature>
<evidence type="ECO:0000313" key="6">
    <source>
        <dbReference type="EMBL" id="KAJ7730818.1"/>
    </source>
</evidence>
<comment type="caution">
    <text evidence="6">The sequence shown here is derived from an EMBL/GenBank/DDBJ whole genome shotgun (WGS) entry which is preliminary data.</text>
</comment>
<feature type="domain" description="Ubiquitin-like protease family profile" evidence="5">
    <location>
        <begin position="318"/>
        <end position="504"/>
    </location>
</feature>
<feature type="compositionally biased region" description="Low complexity" evidence="4">
    <location>
        <begin position="599"/>
        <end position="609"/>
    </location>
</feature>
<keyword evidence="7" id="KW-1185">Reference proteome</keyword>
<dbReference type="PROSITE" id="PS50600">
    <property type="entry name" value="ULP_PROTEASE"/>
    <property type="match status" value="1"/>
</dbReference>
<gene>
    <name evidence="6" type="ORF">B0H16DRAFT_1773801</name>
</gene>
<dbReference type="GO" id="GO:0008234">
    <property type="term" value="F:cysteine-type peptidase activity"/>
    <property type="evidence" value="ECO:0007669"/>
    <property type="project" value="InterPro"/>
</dbReference>
<feature type="compositionally biased region" description="Acidic residues" evidence="4">
    <location>
        <begin position="743"/>
        <end position="757"/>
    </location>
</feature>
<name>A0AAD7MT53_9AGAR</name>
<accession>A0AAD7MT53</accession>
<sequence length="1138" mass="125136">MSYCADHRCTNSRVNKLCPNKHCKSRCEAIGGCPCHPVQPTASPPRCPLSNLVHKARIYSSRVPLAAENVQLQKQIHDNRVLALALATPLPPSPTSSEDAAYFSVHWVACSESADVRHLLSDVHSASSTMDTNKTFKLSDWLDKGKEWASAPPMLRKIAAVVFAVPQELEFTLLPSPSLSIAKMLDLTLPLEHPSSNAPKPTQYFSRIAPDISDSDLLLRVRCLPIPDKKTVHKLQACSRQAWMDGVQSVMYSHLGGVESHFPPWIISYWAAVIDIKRNARLPLGKCRDWIRGFTKLGSKNPERSALAQQALLMLTMVPWGCSKLAGLSDSEPFYTLWRFLGTHWLSGSQMDDMLELLRYKINTSPTLMSNTRTRGTALMPKILAAYRAADTGTYWTAKDLRWVRDLGDDIVQNRAALITSAHLGDITDEPHWVAVVFDMTPPEGVVRYGDSFGEPMPEEMTAACQWWLKQHTTSKVGLEDLPIGRQADGFSCGMLVDNTGQHFVDPSIPLAVPKNFADARLEVFLNICGQSLEQLERERQLAIAGDEDSADESDRPDPVTATSANLHDDSDNSDSERGIPLLRSTARNAKFTFTVLSPISSPPQVVSPARPTAKKRAKGDPDAPTPNPSPAKRCIYKRGADDESSPAQPSFASTRVALPRKATGDVFGPRTGYRSDSDGESGEEGVGDADEYSWGPEDDAPPPPDSQVTPGREYVLNSPPRAPPLSTSHDIFDDIPNLQDPSDSEDNGADSGDDSDNASVASGMPDLQDPSNSSDDAEDSDNDSVDEIVSAPPGRHCTAPPPAHSKTAAPARKPRTKISAYFSVETPAQRAARLEEQARVYAKGVEEAQMREELATRKKLAMARVNANERMQRHCDRICDAKIANDWVPGKKRKRLDLLNHDDTVPPLLLPELSRPHRQFKEDKRKKNKLCGRKQKEKNKKRDAKYTNWFHPLLWSQIQAAAGRASKPWSPRAIMNDLRRNNLRDFYRLTEQAWEMCSIGEWNLSHASLTSSAALSALCELCTTNPTLYDALNQASTSAIIVGGDIEEPMYPGGIYDDCDVPLDVVADAVTSGGSNIAANFTVDKNGGIARSGIAEASDAEDDESDSEVDSEPVALGRGQRKKIVARRYQGPAWEEH</sequence>
<evidence type="ECO:0000256" key="3">
    <source>
        <dbReference type="ARBA" id="ARBA00022801"/>
    </source>
</evidence>
<dbReference type="InterPro" id="IPR003653">
    <property type="entry name" value="Peptidase_C48_C"/>
</dbReference>
<dbReference type="Proteomes" id="UP001215598">
    <property type="component" value="Unassembled WGS sequence"/>
</dbReference>
<feature type="region of interest" description="Disordered" evidence="4">
    <location>
        <begin position="545"/>
        <end position="579"/>
    </location>
</feature>
<feature type="region of interest" description="Disordered" evidence="4">
    <location>
        <begin position="1094"/>
        <end position="1121"/>
    </location>
</feature>
<comment type="similarity">
    <text evidence="1">Belongs to the peptidase C48 family.</text>
</comment>
<keyword evidence="2" id="KW-0645">Protease</keyword>
<keyword evidence="3" id="KW-0378">Hydrolase</keyword>
<organism evidence="6 7">
    <name type="scientific">Mycena metata</name>
    <dbReference type="NCBI Taxonomy" id="1033252"/>
    <lineage>
        <taxon>Eukaryota</taxon>
        <taxon>Fungi</taxon>
        <taxon>Dikarya</taxon>
        <taxon>Basidiomycota</taxon>
        <taxon>Agaricomycotina</taxon>
        <taxon>Agaricomycetes</taxon>
        <taxon>Agaricomycetidae</taxon>
        <taxon>Agaricales</taxon>
        <taxon>Marasmiineae</taxon>
        <taxon>Mycenaceae</taxon>
        <taxon>Mycena</taxon>
    </lineage>
</organism>
<feature type="compositionally biased region" description="Basic residues" evidence="4">
    <location>
        <begin position="927"/>
        <end position="944"/>
    </location>
</feature>